<evidence type="ECO:0000256" key="7">
    <source>
        <dbReference type="ARBA" id="ARBA00023295"/>
    </source>
</evidence>
<dbReference type="GO" id="GO:0030245">
    <property type="term" value="P:cellulose catabolic process"/>
    <property type="evidence" value="ECO:0007669"/>
    <property type="project" value="UniProtKB-KW"/>
</dbReference>
<dbReference type="Gene3D" id="3.90.1220.10">
    <property type="entry name" value="Cellulose docking domain, dockering"/>
    <property type="match status" value="2"/>
</dbReference>
<dbReference type="PIRSF" id="PIRSF001100">
    <property type="entry name" value="Beta_cellobiohydrolase"/>
    <property type="match status" value="1"/>
</dbReference>
<name>A0A1Y1VS20_9FUNG</name>
<dbReference type="Pfam" id="PF01341">
    <property type="entry name" value="Glyco_hydro_6"/>
    <property type="match status" value="1"/>
</dbReference>
<feature type="binding site" evidence="10">
    <location>
        <position position="462"/>
    </location>
    <ligand>
        <name>substrate</name>
    </ligand>
</feature>
<reference evidence="15 16" key="2">
    <citation type="submission" date="2016-08" db="EMBL/GenBank/DDBJ databases">
        <title>Pervasive Adenine N6-methylation of Active Genes in Fungi.</title>
        <authorList>
            <consortium name="DOE Joint Genome Institute"/>
            <person name="Mondo S.J."/>
            <person name="Dannebaum R.O."/>
            <person name="Kuo R.C."/>
            <person name="Labutti K."/>
            <person name="Haridas S."/>
            <person name="Kuo A."/>
            <person name="Salamov A."/>
            <person name="Ahrendt S.R."/>
            <person name="Lipzen A."/>
            <person name="Sullivan W."/>
            <person name="Andreopoulos W.B."/>
            <person name="Clum A."/>
            <person name="Lindquist E."/>
            <person name="Daum C."/>
            <person name="Ramamoorthy G.K."/>
            <person name="Gryganskyi A."/>
            <person name="Culley D."/>
            <person name="Magnuson J.K."/>
            <person name="James T.Y."/>
            <person name="O'Malley M.A."/>
            <person name="Stajich J.E."/>
            <person name="Spatafora J.W."/>
            <person name="Visel A."/>
            <person name="Grigoriev I.V."/>
        </authorList>
    </citation>
    <scope>NUCLEOTIDE SEQUENCE [LARGE SCALE GENOMIC DNA]</scope>
    <source>
        <strain evidence="15 16">S4</strain>
    </source>
</reference>
<evidence type="ECO:0000313" key="15">
    <source>
        <dbReference type="EMBL" id="ORX64079.1"/>
    </source>
</evidence>
<evidence type="ECO:0000256" key="12">
    <source>
        <dbReference type="RuleBase" id="RU361186"/>
    </source>
</evidence>
<comment type="caution">
    <text evidence="15">The sequence shown here is derived from an EMBL/GenBank/DDBJ whole genome shotgun (WGS) entry which is preliminary data.</text>
</comment>
<feature type="binding site" evidence="10">
    <location>
        <position position="432"/>
    </location>
    <ligand>
        <name>substrate</name>
    </ligand>
</feature>
<dbReference type="Pfam" id="PF02013">
    <property type="entry name" value="CBM_10"/>
    <property type="match status" value="2"/>
</dbReference>
<dbReference type="STRING" id="1754192.A0A1Y1VS20"/>
<feature type="signal peptide" evidence="12">
    <location>
        <begin position="1"/>
        <end position="19"/>
    </location>
</feature>
<feature type="binding site" evidence="10">
    <location>
        <position position="197"/>
    </location>
    <ligand>
        <name>substrate</name>
    </ligand>
</feature>
<keyword evidence="6 12" id="KW-0119">Carbohydrate metabolism</keyword>
<evidence type="ECO:0000256" key="8">
    <source>
        <dbReference type="ARBA" id="ARBA00023326"/>
    </source>
</evidence>
<keyword evidence="4 12" id="KW-0136">Cellulose degradation</keyword>
<feature type="active site" description="Proton acceptor" evidence="9">
    <location>
        <position position="468"/>
    </location>
</feature>
<dbReference type="InterPro" id="IPR009034">
    <property type="entry name" value="Dockerin_dom_fun_sf"/>
</dbReference>
<evidence type="ECO:0000256" key="6">
    <source>
        <dbReference type="ARBA" id="ARBA00023277"/>
    </source>
</evidence>
<evidence type="ECO:0000256" key="10">
    <source>
        <dbReference type="PIRSR" id="PIRSR001100-2"/>
    </source>
</evidence>
<keyword evidence="8 12" id="KW-0624">Polysaccharide degradation</keyword>
<dbReference type="InterPro" id="IPR001524">
    <property type="entry name" value="Glyco_hydro_6_CS"/>
</dbReference>
<accession>A0A1Y1VS20</accession>
<dbReference type="Proteomes" id="UP000193944">
    <property type="component" value="Unassembled WGS sequence"/>
</dbReference>
<evidence type="ECO:0000256" key="2">
    <source>
        <dbReference type="ARBA" id="ARBA00022737"/>
    </source>
</evidence>
<keyword evidence="7 12" id="KW-0326">Glycosidase</keyword>
<evidence type="ECO:0000256" key="5">
    <source>
        <dbReference type="ARBA" id="ARBA00023157"/>
    </source>
</evidence>
<feature type="binding site" evidence="10">
    <location>
        <position position="334"/>
    </location>
    <ligand>
        <name>substrate</name>
    </ligand>
</feature>
<keyword evidence="5" id="KW-1015">Disulfide bond</keyword>
<feature type="binding site" evidence="10">
    <location>
        <position position="466"/>
    </location>
    <ligand>
        <name>substrate</name>
    </ligand>
</feature>
<keyword evidence="2" id="KW-0677">Repeat</keyword>
<evidence type="ECO:0000256" key="1">
    <source>
        <dbReference type="ARBA" id="ARBA00022729"/>
    </source>
</evidence>
<dbReference type="EMBL" id="MCFG01000560">
    <property type="protein sequence ID" value="ORX64079.1"/>
    <property type="molecule type" value="Genomic_DNA"/>
</dbReference>
<dbReference type="PRINTS" id="PR00733">
    <property type="entry name" value="GLHYDRLASE6"/>
</dbReference>
<evidence type="ECO:0000256" key="11">
    <source>
        <dbReference type="PROSITE-ProRule" id="PRU10057"/>
    </source>
</evidence>
<keyword evidence="1 12" id="KW-0732">Signal</keyword>
<feature type="compositionally biased region" description="Gly residues" evidence="13">
    <location>
        <begin position="111"/>
        <end position="137"/>
    </location>
</feature>
<feature type="domain" description="CBM10" evidence="14">
    <location>
        <begin position="65"/>
        <end position="103"/>
    </location>
</feature>
<dbReference type="PANTHER" id="PTHR34876:SF4">
    <property type="entry name" value="1,4-BETA-D-GLUCAN CELLOBIOHYDROLASE C-RELATED"/>
    <property type="match status" value="1"/>
</dbReference>
<protein>
    <recommendedName>
        <fullName evidence="12">Glucanase</fullName>
        <ecNumber evidence="12">3.2.1.-</ecNumber>
    </recommendedName>
</protein>
<evidence type="ECO:0000256" key="13">
    <source>
        <dbReference type="SAM" id="MobiDB-lite"/>
    </source>
</evidence>
<dbReference type="InterPro" id="IPR002883">
    <property type="entry name" value="CBM10/Dockerin_dom"/>
</dbReference>
<reference evidence="15 16" key="1">
    <citation type="submission" date="2016-08" db="EMBL/GenBank/DDBJ databases">
        <title>A Parts List for Fungal Cellulosomes Revealed by Comparative Genomics.</title>
        <authorList>
            <consortium name="DOE Joint Genome Institute"/>
            <person name="Haitjema C.H."/>
            <person name="Gilmore S.P."/>
            <person name="Henske J.K."/>
            <person name="Solomon K.V."/>
            <person name="De Groot R."/>
            <person name="Kuo A."/>
            <person name="Mondo S.J."/>
            <person name="Salamov A.A."/>
            <person name="Labutti K."/>
            <person name="Zhao Z."/>
            <person name="Chiniquy J."/>
            <person name="Barry K."/>
            <person name="Brewer H.M."/>
            <person name="Purvine S.O."/>
            <person name="Wright A.T."/>
            <person name="Boxma B."/>
            <person name="Van Alen T."/>
            <person name="Hackstein J.H."/>
            <person name="Baker S.E."/>
            <person name="Grigoriev I.V."/>
            <person name="O'Malley M.A."/>
        </authorList>
    </citation>
    <scope>NUCLEOTIDE SEQUENCE [LARGE SCALE GENOMIC DNA]</scope>
    <source>
        <strain evidence="15 16">S4</strain>
    </source>
</reference>
<evidence type="ECO:0000256" key="9">
    <source>
        <dbReference type="PIRSR" id="PIRSR001100-1"/>
    </source>
</evidence>
<feature type="binding site" evidence="10">
    <location>
        <position position="369"/>
    </location>
    <ligand>
        <name>substrate</name>
    </ligand>
</feature>
<comment type="similarity">
    <text evidence="12">Belongs to the glycosyl hydrolase family 6.</text>
</comment>
<sequence>MKTAFALTAVAALAAKVYAVPPSCFSVKLGYPCCSSANVPVAYTDNDGNWGIENGDWCGIPEVETCWSEKLGFPCCSSPSAPVQYTDADGKWSVENGDWCGIPKSGGSGGSGGYNPGGSGGYNPGGSGSGSGSGSGNGDYTIGSQYRHNGNPFKGVEFFINPYYVDEVDKAIAQMTNSSLKAKAEKMKTFSNAIWLDTIKNMNEWLERNLKGALAQQNASNKNVLTVFVVYDLPGRDCHALASNGELLANDSDFARYKSEYIDVIETHLKKYKSQPVVLIVEPDSLANMVTNLENTPACADSEKYYMDGHAYLIKKFGVLDHVAMYLDIGHAFWLGWDDNREKATKVYKKVIDSGSPGKVRGFADNVANYTPWEDPTLSRGPDTEWNPCPDEKRYLQAMYKDFSGAGIKSVYFVCDSSRNGHKTDRKHPGEWCNQTGVGIGERPKANPVSGMDYLDAFYWIKPLGESDGTSDESAARFDGYCGHETAMKPAPEAGQWFQKHFEQGLENANPPL</sequence>
<feature type="domain" description="CBM10" evidence="14">
    <location>
        <begin position="23"/>
        <end position="61"/>
    </location>
</feature>
<evidence type="ECO:0000313" key="16">
    <source>
        <dbReference type="Proteomes" id="UP000193944"/>
    </source>
</evidence>
<feature type="chain" id="PRO_5011835344" description="Glucanase" evidence="12">
    <location>
        <begin position="20"/>
        <end position="513"/>
    </location>
</feature>
<dbReference type="GO" id="GO:0004553">
    <property type="term" value="F:hydrolase activity, hydrolyzing O-glycosyl compounds"/>
    <property type="evidence" value="ECO:0007669"/>
    <property type="project" value="InterPro"/>
</dbReference>
<keyword evidence="16" id="KW-1185">Reference proteome</keyword>
<dbReference type="SUPFAM" id="SSF64571">
    <property type="entry name" value="Cellulose docking domain, dockering"/>
    <property type="match status" value="2"/>
</dbReference>
<dbReference type="PANTHER" id="PTHR34876">
    <property type="match status" value="1"/>
</dbReference>
<feature type="binding site" evidence="10">
    <location>
        <position position="195"/>
    </location>
    <ligand>
        <name>substrate</name>
    </ligand>
</feature>
<evidence type="ECO:0000256" key="4">
    <source>
        <dbReference type="ARBA" id="ARBA00023001"/>
    </source>
</evidence>
<dbReference type="OrthoDB" id="2115069at2759"/>
<dbReference type="InterPro" id="IPR016288">
    <property type="entry name" value="Beta_cellobiohydrolase"/>
</dbReference>
<keyword evidence="3 12" id="KW-0378">Hydrolase</keyword>
<organism evidence="15 16">
    <name type="scientific">Anaeromyces robustus</name>
    <dbReference type="NCBI Taxonomy" id="1754192"/>
    <lineage>
        <taxon>Eukaryota</taxon>
        <taxon>Fungi</taxon>
        <taxon>Fungi incertae sedis</taxon>
        <taxon>Chytridiomycota</taxon>
        <taxon>Chytridiomycota incertae sedis</taxon>
        <taxon>Neocallimastigomycetes</taxon>
        <taxon>Neocallimastigales</taxon>
        <taxon>Neocallimastigaceae</taxon>
        <taxon>Anaeromyces</taxon>
    </lineage>
</organism>
<dbReference type="Gene3D" id="3.20.20.40">
    <property type="entry name" value="1, 4-beta cellobiohydrolase"/>
    <property type="match status" value="1"/>
</dbReference>
<dbReference type="EC" id="3.2.1.-" evidence="12"/>
<dbReference type="PROSITE" id="PS00656">
    <property type="entry name" value="GLYCOSYL_HYDROL_F6_2"/>
    <property type="match status" value="1"/>
</dbReference>
<evidence type="ECO:0000259" key="14">
    <source>
        <dbReference type="PROSITE" id="PS51763"/>
    </source>
</evidence>
<dbReference type="PROSITE" id="PS51763">
    <property type="entry name" value="CBM10"/>
    <property type="match status" value="2"/>
</dbReference>
<feature type="region of interest" description="Disordered" evidence="13">
    <location>
        <begin position="111"/>
        <end position="141"/>
    </location>
</feature>
<evidence type="ECO:0000256" key="3">
    <source>
        <dbReference type="ARBA" id="ARBA00022801"/>
    </source>
</evidence>
<feature type="binding site" evidence="10">
    <location>
        <position position="331"/>
    </location>
    <ligand>
        <name>substrate</name>
    </ligand>
</feature>
<dbReference type="InterPro" id="IPR036434">
    <property type="entry name" value="Beta_cellobiohydrolase_sf"/>
</dbReference>
<dbReference type="AlphaFoldDB" id="A0A1Y1VS20"/>
<proteinExistence type="inferred from homology"/>
<dbReference type="SUPFAM" id="SSF51989">
    <property type="entry name" value="Glycosyl hydrolases family 6, cellulases"/>
    <property type="match status" value="1"/>
</dbReference>
<feature type="active site" description="Proton donor" evidence="9 11">
    <location>
        <position position="284"/>
    </location>
</feature>
<gene>
    <name evidence="15" type="ORF">BCR32DRAFT_330712</name>
</gene>